<feature type="compositionally biased region" description="Acidic residues" evidence="2">
    <location>
        <begin position="17"/>
        <end position="36"/>
    </location>
</feature>
<sequence length="225" mass="25661">MDEETEAIIKDSKATEEDTNDEANEEVAAELPEEQAVDPVQPEKPVAKQTGSILDFGKGSNLFNQKEFSEVRETLQHIKELLEIEREAERKMLADLTDLLERERAAKKAKETRLRTHLQKINSKVMDISTQTVEKEGQLKKEIDTLQISIRAIQQNLSAFGLVAAKPKADQPQSTDSRPSLIDKKELEGIINTLTDIKRLLDEEREREKQLETDLDLIISRREDT</sequence>
<proteinExistence type="predicted"/>
<evidence type="ECO:0000256" key="2">
    <source>
        <dbReference type="SAM" id="MobiDB-lite"/>
    </source>
</evidence>
<accession>A0A7J4JDN7</accession>
<feature type="non-terminal residue" evidence="3">
    <location>
        <position position="225"/>
    </location>
</feature>
<dbReference type="Proteomes" id="UP000564964">
    <property type="component" value="Unassembled WGS sequence"/>
</dbReference>
<name>A0A7J4JDN7_9ARCH</name>
<organism evidence="3 4">
    <name type="scientific">Candidatus Iainarchaeum sp</name>
    <dbReference type="NCBI Taxonomy" id="3101447"/>
    <lineage>
        <taxon>Archaea</taxon>
        <taxon>Candidatus Iainarchaeota</taxon>
        <taxon>Candidatus Iainarchaeia</taxon>
        <taxon>Candidatus Iainarchaeales</taxon>
        <taxon>Candidatus Iainarchaeaceae</taxon>
        <taxon>Candidatus Iainarchaeum</taxon>
    </lineage>
</organism>
<feature type="coiled-coil region" evidence="1">
    <location>
        <begin position="194"/>
        <end position="221"/>
    </location>
</feature>
<evidence type="ECO:0000313" key="4">
    <source>
        <dbReference type="Proteomes" id="UP000564964"/>
    </source>
</evidence>
<feature type="coiled-coil region" evidence="1">
    <location>
        <begin position="79"/>
        <end position="113"/>
    </location>
</feature>
<keyword evidence="1" id="KW-0175">Coiled coil</keyword>
<reference evidence="4" key="1">
    <citation type="journal article" date="2020" name="bioRxiv">
        <title>A rank-normalized archaeal taxonomy based on genome phylogeny resolves widespread incomplete and uneven classifications.</title>
        <authorList>
            <person name="Rinke C."/>
            <person name="Chuvochina M."/>
            <person name="Mussig A.J."/>
            <person name="Chaumeil P.-A."/>
            <person name="Waite D.W."/>
            <person name="Whitman W.B."/>
            <person name="Parks D.H."/>
            <person name="Hugenholtz P."/>
        </authorList>
    </citation>
    <scope>NUCLEOTIDE SEQUENCE [LARGE SCALE GENOMIC DNA]</scope>
</reference>
<dbReference type="AlphaFoldDB" id="A0A7J4JDN7"/>
<comment type="caution">
    <text evidence="3">The sequence shown here is derived from an EMBL/GenBank/DDBJ whole genome shotgun (WGS) entry which is preliminary data.</text>
</comment>
<gene>
    <name evidence="3" type="ORF">HA252_00520</name>
</gene>
<evidence type="ECO:0000313" key="3">
    <source>
        <dbReference type="EMBL" id="HIH15872.1"/>
    </source>
</evidence>
<feature type="region of interest" description="Disordered" evidence="2">
    <location>
        <begin position="1"/>
        <end position="52"/>
    </location>
</feature>
<dbReference type="EMBL" id="DUGH01000013">
    <property type="protein sequence ID" value="HIH15872.1"/>
    <property type="molecule type" value="Genomic_DNA"/>
</dbReference>
<feature type="compositionally biased region" description="Basic and acidic residues" evidence="2">
    <location>
        <begin position="7"/>
        <end position="16"/>
    </location>
</feature>
<evidence type="ECO:0000256" key="1">
    <source>
        <dbReference type="SAM" id="Coils"/>
    </source>
</evidence>
<protein>
    <submittedName>
        <fullName evidence="3">Uncharacterized protein</fullName>
    </submittedName>
</protein>